<evidence type="ECO:0000313" key="3">
    <source>
        <dbReference type="EMBL" id="SCF11873.1"/>
    </source>
</evidence>
<reference evidence="4" key="1">
    <citation type="submission" date="2016-06" db="EMBL/GenBank/DDBJ databases">
        <authorList>
            <person name="Varghese N."/>
            <person name="Submissions Spin"/>
        </authorList>
    </citation>
    <scope>NUCLEOTIDE SEQUENCE [LARGE SCALE GENOMIC DNA]</scope>
    <source>
        <strain evidence="4">DSM 43816</strain>
    </source>
</reference>
<dbReference type="SUPFAM" id="SSF51261">
    <property type="entry name" value="Duplicated hybrid motif"/>
    <property type="match status" value="1"/>
</dbReference>
<accession>A0A1C4XTP3</accession>
<dbReference type="OrthoDB" id="1099523at2"/>
<organism evidence="3 4">
    <name type="scientific">Micromonospora echinospora</name>
    <name type="common">Micromonospora purpurea</name>
    <dbReference type="NCBI Taxonomy" id="1877"/>
    <lineage>
        <taxon>Bacteria</taxon>
        <taxon>Bacillati</taxon>
        <taxon>Actinomycetota</taxon>
        <taxon>Actinomycetes</taxon>
        <taxon>Micromonosporales</taxon>
        <taxon>Micromonosporaceae</taxon>
        <taxon>Micromonospora</taxon>
    </lineage>
</organism>
<proteinExistence type="predicted"/>
<dbReference type="Pfam" id="PF01551">
    <property type="entry name" value="Peptidase_M23"/>
    <property type="match status" value="1"/>
</dbReference>
<keyword evidence="1" id="KW-0732">Signal</keyword>
<feature type="domain" description="M23ase beta-sheet core" evidence="2">
    <location>
        <begin position="55"/>
        <end position="147"/>
    </location>
</feature>
<protein>
    <submittedName>
        <fullName evidence="3">Peptidase family M23</fullName>
    </submittedName>
</protein>
<dbReference type="InterPro" id="IPR011055">
    <property type="entry name" value="Dup_hybrid_motif"/>
</dbReference>
<dbReference type="InterPro" id="IPR050570">
    <property type="entry name" value="Cell_wall_metabolism_enzyme"/>
</dbReference>
<feature type="signal peptide" evidence="1">
    <location>
        <begin position="1"/>
        <end position="28"/>
    </location>
</feature>
<gene>
    <name evidence="3" type="ORF">GA0070618_3336</name>
</gene>
<name>A0A1C4XTP3_MICEC</name>
<dbReference type="Gene3D" id="2.70.70.10">
    <property type="entry name" value="Glucose Permease (Domain IIA)"/>
    <property type="match status" value="1"/>
</dbReference>
<feature type="chain" id="PRO_5008708500" evidence="1">
    <location>
        <begin position="29"/>
        <end position="171"/>
    </location>
</feature>
<evidence type="ECO:0000256" key="1">
    <source>
        <dbReference type="SAM" id="SignalP"/>
    </source>
</evidence>
<keyword evidence="4" id="KW-1185">Reference proteome</keyword>
<dbReference type="AlphaFoldDB" id="A0A1C4XTP3"/>
<evidence type="ECO:0000313" key="4">
    <source>
        <dbReference type="Proteomes" id="UP000198253"/>
    </source>
</evidence>
<dbReference type="InterPro" id="IPR016047">
    <property type="entry name" value="M23ase_b-sheet_dom"/>
</dbReference>
<dbReference type="CDD" id="cd12797">
    <property type="entry name" value="M23_peptidase"/>
    <property type="match status" value="1"/>
</dbReference>
<sequence length="171" mass="18213">MRIRLASALSAGMMLAATFLFPASPASAAPSFRTPFPCHQTWSGETRTSHSPAYAIDFNRADDHGMPVKASAPGTVDIVANLGDTSYGRYVRINHGGGYTTYYAHLSGFNVSVGQSVGYSTTIGYVGNSGGSSGSHLHYEQRLNGSDIMVRFSGNLAHYWGTTNYTRTAGC</sequence>
<dbReference type="PANTHER" id="PTHR21666">
    <property type="entry name" value="PEPTIDASE-RELATED"/>
    <property type="match status" value="1"/>
</dbReference>
<dbReference type="EMBL" id="LT607413">
    <property type="protein sequence ID" value="SCF11873.1"/>
    <property type="molecule type" value="Genomic_DNA"/>
</dbReference>
<evidence type="ECO:0000259" key="2">
    <source>
        <dbReference type="Pfam" id="PF01551"/>
    </source>
</evidence>
<dbReference type="RefSeq" id="WP_088982457.1">
    <property type="nucleotide sequence ID" value="NZ_LT607413.1"/>
</dbReference>
<dbReference type="GO" id="GO:0004222">
    <property type="term" value="F:metalloendopeptidase activity"/>
    <property type="evidence" value="ECO:0007669"/>
    <property type="project" value="TreeGrafter"/>
</dbReference>
<dbReference type="InParanoid" id="A0A1C4XTP3"/>
<dbReference type="PANTHER" id="PTHR21666:SF270">
    <property type="entry name" value="MUREIN HYDROLASE ACTIVATOR ENVC"/>
    <property type="match status" value="1"/>
</dbReference>
<dbReference type="Proteomes" id="UP000198253">
    <property type="component" value="Chromosome I"/>
</dbReference>